<gene>
    <name evidence="2" type="ORF">J8273_1001</name>
</gene>
<dbReference type="PROSITE" id="PS00028">
    <property type="entry name" value="ZINC_FINGER_C2H2_1"/>
    <property type="match status" value="2"/>
</dbReference>
<proteinExistence type="predicted"/>
<protein>
    <recommendedName>
        <fullName evidence="1">C2H2-type domain-containing protein</fullName>
    </recommendedName>
</protein>
<evidence type="ECO:0000313" key="2">
    <source>
        <dbReference type="EMBL" id="KAG9397093.1"/>
    </source>
</evidence>
<comment type="caution">
    <text evidence="2">The sequence shown here is derived from an EMBL/GenBank/DDBJ whole genome shotgun (WGS) entry which is preliminary data.</text>
</comment>
<keyword evidence="3" id="KW-1185">Reference proteome</keyword>
<name>A0A8J6AYC5_9EUKA</name>
<evidence type="ECO:0000313" key="3">
    <source>
        <dbReference type="Proteomes" id="UP000717585"/>
    </source>
</evidence>
<organism evidence="2 3">
    <name type="scientific">Carpediemonas membranifera</name>
    <dbReference type="NCBI Taxonomy" id="201153"/>
    <lineage>
        <taxon>Eukaryota</taxon>
        <taxon>Metamonada</taxon>
        <taxon>Carpediemonas-like organisms</taxon>
        <taxon>Carpediemonas</taxon>
    </lineage>
</organism>
<accession>A0A8J6AYC5</accession>
<sequence>MCHPDAGGGSGAQVSRVDDCPSSFRLRHIRTTSKMEMDRIMGVVLDQFMHDTLEVDFPEEYGDEMMHRCVICGRRYAKSRRGQRHILRRHGDVFLDYIMSLVDNISENTGGNVSQEQILELAAQFADQLDRPREYEVDVELAEASPVDDFQEFIAFEQQPSRRSYLCQCCGFACKSKMELNTHLMTFHPFG</sequence>
<feature type="domain" description="C2H2-type" evidence="1">
    <location>
        <begin position="69"/>
        <end position="90"/>
    </location>
</feature>
<dbReference type="EMBL" id="JAHDYR010000003">
    <property type="protein sequence ID" value="KAG9397093.1"/>
    <property type="molecule type" value="Genomic_DNA"/>
</dbReference>
<feature type="domain" description="C2H2-type" evidence="1">
    <location>
        <begin position="167"/>
        <end position="188"/>
    </location>
</feature>
<dbReference type="InterPro" id="IPR013087">
    <property type="entry name" value="Znf_C2H2_type"/>
</dbReference>
<dbReference type="AlphaFoldDB" id="A0A8J6AYC5"/>
<evidence type="ECO:0000259" key="1">
    <source>
        <dbReference type="PROSITE" id="PS00028"/>
    </source>
</evidence>
<dbReference type="Proteomes" id="UP000717585">
    <property type="component" value="Unassembled WGS sequence"/>
</dbReference>
<reference evidence="2" key="1">
    <citation type="submission" date="2021-05" db="EMBL/GenBank/DDBJ databases">
        <title>A free-living protist that lacks canonical eukaryotic 1 DNA replication and segregation systems.</title>
        <authorList>
            <person name="Salas-Leiva D.E."/>
            <person name="Tromer E.C."/>
            <person name="Curtis B.A."/>
            <person name="Jerlstrom-Hultqvist J."/>
            <person name="Kolisko M."/>
            <person name="Yi Z."/>
            <person name="Salas-Leiva J.S."/>
            <person name="Gallot-Lavallee L."/>
            <person name="Kops G.J.P.L."/>
            <person name="Archibald J.M."/>
            <person name="Simpson A.G.B."/>
            <person name="Roger A.J."/>
        </authorList>
    </citation>
    <scope>NUCLEOTIDE SEQUENCE</scope>
    <source>
        <strain evidence="2">BICM</strain>
    </source>
</reference>
<dbReference type="SMART" id="SM00355">
    <property type="entry name" value="ZnF_C2H2"/>
    <property type="match status" value="2"/>
</dbReference>